<reference evidence="2" key="1">
    <citation type="submission" date="2021-01" db="EMBL/GenBank/DDBJ databases">
        <title>Whole genome shotgun sequence of Sinosporangium siamense NBRC 109515.</title>
        <authorList>
            <person name="Komaki H."/>
            <person name="Tamura T."/>
        </authorList>
    </citation>
    <scope>NUCLEOTIDE SEQUENCE</scope>
    <source>
        <strain evidence="2">NBRC 109515</strain>
    </source>
</reference>
<feature type="transmembrane region" description="Helical" evidence="1">
    <location>
        <begin position="7"/>
        <end position="25"/>
    </location>
</feature>
<comment type="caution">
    <text evidence="2">The sequence shown here is derived from an EMBL/GenBank/DDBJ whole genome shotgun (WGS) entry which is preliminary data.</text>
</comment>
<keyword evidence="3" id="KW-1185">Reference proteome</keyword>
<evidence type="ECO:0000256" key="1">
    <source>
        <dbReference type="SAM" id="Phobius"/>
    </source>
</evidence>
<evidence type="ECO:0000313" key="2">
    <source>
        <dbReference type="EMBL" id="GII90201.1"/>
    </source>
</evidence>
<gene>
    <name evidence="2" type="ORF">Ssi02_04320</name>
</gene>
<dbReference type="EMBL" id="BOOW01000006">
    <property type="protein sequence ID" value="GII90201.1"/>
    <property type="molecule type" value="Genomic_DNA"/>
</dbReference>
<name>A0A919RA56_9ACTN</name>
<sequence length="69" mass="7443">MKVFLELLGVLFIVQAVGGLFSNLWGGSRSWFLVNYLSFLDGYEVFASIVIGVLGLTLCLAGAGKKKQS</sequence>
<feature type="transmembrane region" description="Helical" evidence="1">
    <location>
        <begin position="45"/>
        <end position="63"/>
    </location>
</feature>
<proteinExistence type="predicted"/>
<dbReference type="AlphaFoldDB" id="A0A919RA56"/>
<evidence type="ECO:0000313" key="3">
    <source>
        <dbReference type="Proteomes" id="UP000606172"/>
    </source>
</evidence>
<organism evidence="2 3">
    <name type="scientific">Sinosporangium siamense</name>
    <dbReference type="NCBI Taxonomy" id="1367973"/>
    <lineage>
        <taxon>Bacteria</taxon>
        <taxon>Bacillati</taxon>
        <taxon>Actinomycetota</taxon>
        <taxon>Actinomycetes</taxon>
        <taxon>Streptosporangiales</taxon>
        <taxon>Streptosporangiaceae</taxon>
        <taxon>Sinosporangium</taxon>
    </lineage>
</organism>
<keyword evidence="1" id="KW-1133">Transmembrane helix</keyword>
<protein>
    <submittedName>
        <fullName evidence="2">Uncharacterized protein</fullName>
    </submittedName>
</protein>
<accession>A0A919RA56</accession>
<dbReference type="Proteomes" id="UP000606172">
    <property type="component" value="Unassembled WGS sequence"/>
</dbReference>
<keyword evidence="1" id="KW-0812">Transmembrane</keyword>
<dbReference type="RefSeq" id="WP_204020469.1">
    <property type="nucleotide sequence ID" value="NZ_BOOW01000006.1"/>
</dbReference>
<keyword evidence="1" id="KW-0472">Membrane</keyword>